<sequence>MNVLVFAARKGGSGKSTLTAHLAASRPAKSCLLIDCDPQGSLTLWHKLRNNEELTIRSGLRGVGEIIKSAKKEGFEWVMIDTPPNMSSIVTEAIRAATMVVIPARPTVFDLTSVAETIALCRDVRKPYAVVINGAPAKREGVESPIVSQARAGLSSLNVPLWHGQITNRTNFALSLADGEGVREYDASSFAAAEIAGLWTAIEKSVKVINGASGGSTGVMHKVAA</sequence>
<protein>
    <submittedName>
        <fullName evidence="2">Chromosome-partitioning ATPase Soj</fullName>
        <ecNumber evidence="2">3.6.-.-</ecNumber>
    </submittedName>
</protein>
<dbReference type="InterPro" id="IPR002586">
    <property type="entry name" value="CobQ/CobB/MinD/ParA_Nub-bd_dom"/>
</dbReference>
<reference evidence="2 3" key="1">
    <citation type="submission" date="2015-08" db="EMBL/GenBank/DDBJ databases">
        <title>Investigation of the bacterial diversity of lava forest soil.</title>
        <authorList>
            <person name="Lee J.S."/>
        </authorList>
    </citation>
    <scope>NUCLEOTIDE SEQUENCE [LARGE SCALE GENOMIC DNA]</scope>
    <source>
        <strain evidence="2 3">GJW-30</strain>
    </source>
</reference>
<evidence type="ECO:0000259" key="1">
    <source>
        <dbReference type="Pfam" id="PF01656"/>
    </source>
</evidence>
<feature type="domain" description="CobQ/CobB/MinD/ParA nucleotide binding" evidence="1">
    <location>
        <begin position="5"/>
        <end position="128"/>
    </location>
</feature>
<keyword evidence="3" id="KW-1185">Reference proteome</keyword>
<dbReference type="Proteomes" id="UP000236884">
    <property type="component" value="Chromosome"/>
</dbReference>
<dbReference type="CDD" id="cd02042">
    <property type="entry name" value="ParAB_family"/>
    <property type="match status" value="1"/>
</dbReference>
<dbReference type="PANTHER" id="PTHR13696">
    <property type="entry name" value="P-LOOP CONTAINING NUCLEOSIDE TRIPHOSPHATE HYDROLASE"/>
    <property type="match status" value="1"/>
</dbReference>
<name>A0A0S3PSC5_9BRAD</name>
<evidence type="ECO:0000313" key="3">
    <source>
        <dbReference type="Proteomes" id="UP000236884"/>
    </source>
</evidence>
<dbReference type="Pfam" id="PF01656">
    <property type="entry name" value="CbiA"/>
    <property type="match status" value="1"/>
</dbReference>
<proteinExistence type="predicted"/>
<dbReference type="EMBL" id="AP014946">
    <property type="protein sequence ID" value="BAT58752.1"/>
    <property type="molecule type" value="Genomic_DNA"/>
</dbReference>
<accession>A0A0S3PSC5</accession>
<organism evidence="2 3">
    <name type="scientific">Variibacter gotjawalensis</name>
    <dbReference type="NCBI Taxonomy" id="1333996"/>
    <lineage>
        <taxon>Bacteria</taxon>
        <taxon>Pseudomonadati</taxon>
        <taxon>Pseudomonadota</taxon>
        <taxon>Alphaproteobacteria</taxon>
        <taxon>Hyphomicrobiales</taxon>
        <taxon>Nitrobacteraceae</taxon>
        <taxon>Variibacter</taxon>
    </lineage>
</organism>
<dbReference type="InterPro" id="IPR027417">
    <property type="entry name" value="P-loop_NTPase"/>
</dbReference>
<dbReference type="Gene3D" id="3.40.50.300">
    <property type="entry name" value="P-loop containing nucleotide triphosphate hydrolases"/>
    <property type="match status" value="1"/>
</dbReference>
<dbReference type="KEGG" id="vgo:GJW-30_1_01279"/>
<dbReference type="InterPro" id="IPR050678">
    <property type="entry name" value="DNA_Partitioning_ATPase"/>
</dbReference>
<dbReference type="PIRSF" id="PIRSF009320">
    <property type="entry name" value="Nuc_binding_HP_1000"/>
    <property type="match status" value="1"/>
</dbReference>
<keyword evidence="2" id="KW-0378">Hydrolase</keyword>
<evidence type="ECO:0000313" key="2">
    <source>
        <dbReference type="EMBL" id="BAT58752.1"/>
    </source>
</evidence>
<dbReference type="AlphaFoldDB" id="A0A0S3PSC5"/>
<dbReference type="RefSeq" id="WP_096353144.1">
    <property type="nucleotide sequence ID" value="NZ_AP014946.1"/>
</dbReference>
<dbReference type="PANTHER" id="PTHR13696:SF96">
    <property type="entry name" value="COBQ_COBB_MIND_PARA NUCLEOTIDE BINDING DOMAIN-CONTAINING PROTEIN"/>
    <property type="match status" value="1"/>
</dbReference>
<gene>
    <name evidence="2" type="primary">soj_1</name>
    <name evidence="2" type="ORF">GJW-30_1_01279</name>
</gene>
<dbReference type="SUPFAM" id="SSF52540">
    <property type="entry name" value="P-loop containing nucleoside triphosphate hydrolases"/>
    <property type="match status" value="1"/>
</dbReference>
<dbReference type="GO" id="GO:0016787">
    <property type="term" value="F:hydrolase activity"/>
    <property type="evidence" value="ECO:0007669"/>
    <property type="project" value="UniProtKB-KW"/>
</dbReference>
<dbReference type="OrthoDB" id="9804460at2"/>
<dbReference type="EC" id="3.6.-.-" evidence="2"/>